<accession>A0ABN3I7C2</accession>
<name>A0ABN3I7C2_9ACTN</name>
<keyword evidence="2" id="KW-0812">Transmembrane</keyword>
<feature type="transmembrane region" description="Helical" evidence="2">
    <location>
        <begin position="20"/>
        <end position="45"/>
    </location>
</feature>
<evidence type="ECO:0000313" key="3">
    <source>
        <dbReference type="EMBL" id="GAA2396458.1"/>
    </source>
</evidence>
<feature type="region of interest" description="Disordered" evidence="1">
    <location>
        <begin position="101"/>
        <end position="120"/>
    </location>
</feature>
<comment type="caution">
    <text evidence="3">The sequence shown here is derived from an EMBL/GenBank/DDBJ whole genome shotgun (WGS) entry which is preliminary data.</text>
</comment>
<sequence length="252" mass="26873">MSDDHGDEYDEDGEAPPAKGSWRILIVSGIVAALVLISAAVVIGFELRAANQVSADTSAEAGPAPSLGPDVRAVRSECPKCIHSIAVVDGMSWADRLPQKVTLSPDSRDTTAQGERPNATTVHGELQLDNARVSVTAHYVDTWLLGAECQLRAVGDAPLTQTGLDFLKGCVTAAIPDSEPDLLSATRDWVEARFRPADTRQPQIGWVCGQVAVDFLLDRRGADVVISGRELPFNEANPTDVVIPDGCQEHQA</sequence>
<keyword evidence="4" id="KW-1185">Reference proteome</keyword>
<reference evidence="3 4" key="1">
    <citation type="journal article" date="2019" name="Int. J. Syst. Evol. Microbiol.">
        <title>The Global Catalogue of Microorganisms (GCM) 10K type strain sequencing project: providing services to taxonomists for standard genome sequencing and annotation.</title>
        <authorList>
            <consortium name="The Broad Institute Genomics Platform"/>
            <consortium name="The Broad Institute Genome Sequencing Center for Infectious Disease"/>
            <person name="Wu L."/>
            <person name="Ma J."/>
        </authorList>
    </citation>
    <scope>NUCLEOTIDE SEQUENCE [LARGE SCALE GENOMIC DNA]</scope>
    <source>
        <strain evidence="3 4">JCM 3272</strain>
    </source>
</reference>
<keyword evidence="2" id="KW-0472">Membrane</keyword>
<proteinExistence type="predicted"/>
<organism evidence="3 4">
    <name type="scientific">Dactylosporangium salmoneum</name>
    <dbReference type="NCBI Taxonomy" id="53361"/>
    <lineage>
        <taxon>Bacteria</taxon>
        <taxon>Bacillati</taxon>
        <taxon>Actinomycetota</taxon>
        <taxon>Actinomycetes</taxon>
        <taxon>Micromonosporales</taxon>
        <taxon>Micromonosporaceae</taxon>
        <taxon>Dactylosporangium</taxon>
    </lineage>
</organism>
<dbReference type="EMBL" id="BAAARV010000145">
    <property type="protein sequence ID" value="GAA2396458.1"/>
    <property type="molecule type" value="Genomic_DNA"/>
</dbReference>
<dbReference type="RefSeq" id="WP_344621014.1">
    <property type="nucleotide sequence ID" value="NZ_BAAARV010000145.1"/>
</dbReference>
<evidence type="ECO:0000256" key="2">
    <source>
        <dbReference type="SAM" id="Phobius"/>
    </source>
</evidence>
<evidence type="ECO:0000313" key="4">
    <source>
        <dbReference type="Proteomes" id="UP001501444"/>
    </source>
</evidence>
<keyword evidence="2" id="KW-1133">Transmembrane helix</keyword>
<dbReference type="Proteomes" id="UP001501444">
    <property type="component" value="Unassembled WGS sequence"/>
</dbReference>
<protein>
    <submittedName>
        <fullName evidence="3">Uncharacterized protein</fullName>
    </submittedName>
</protein>
<gene>
    <name evidence="3" type="ORF">GCM10010170_112280</name>
</gene>
<evidence type="ECO:0000256" key="1">
    <source>
        <dbReference type="SAM" id="MobiDB-lite"/>
    </source>
</evidence>